<dbReference type="AlphaFoldDB" id="A0A172T3D2"/>
<evidence type="ECO:0000313" key="3">
    <source>
        <dbReference type="Proteomes" id="UP000077096"/>
    </source>
</evidence>
<feature type="transmembrane region" description="Helical" evidence="1">
    <location>
        <begin position="12"/>
        <end position="36"/>
    </location>
</feature>
<dbReference type="KEGG" id="fng:JM64_05450"/>
<keyword evidence="1" id="KW-1133">Transmembrane helix</keyword>
<proteinExistence type="predicted"/>
<reference evidence="2 3" key="1">
    <citation type="submission" date="2014-08" db="EMBL/GenBank/DDBJ databases">
        <title>Fervidobacterium pennivorans DYC genome.</title>
        <authorList>
            <person name="Wushke S."/>
        </authorList>
    </citation>
    <scope>NUCLEOTIDE SEQUENCE [LARGE SCALE GENOMIC DNA]</scope>
    <source>
        <strain evidence="2 3">DYC</strain>
    </source>
</reference>
<dbReference type="PATRIC" id="fig|93466.3.peg.1155"/>
<evidence type="ECO:0000256" key="1">
    <source>
        <dbReference type="SAM" id="Phobius"/>
    </source>
</evidence>
<accession>A0A172T3D2</accession>
<dbReference type="OrthoDB" id="9829071at2"/>
<keyword evidence="1" id="KW-0812">Transmembrane</keyword>
<keyword evidence="1" id="KW-0472">Membrane</keyword>
<gene>
    <name evidence="2" type="ORF">JM64_05450</name>
</gene>
<dbReference type="EMBL" id="CP011393">
    <property type="protein sequence ID" value="ANE41471.1"/>
    <property type="molecule type" value="Genomic_DNA"/>
</dbReference>
<organism evidence="2 3">
    <name type="scientific">Fervidobacterium pennivorans</name>
    <dbReference type="NCBI Taxonomy" id="93466"/>
    <lineage>
        <taxon>Bacteria</taxon>
        <taxon>Thermotogati</taxon>
        <taxon>Thermotogota</taxon>
        <taxon>Thermotogae</taxon>
        <taxon>Thermotogales</taxon>
        <taxon>Fervidobacteriaceae</taxon>
        <taxon>Fervidobacterium</taxon>
    </lineage>
</organism>
<dbReference type="Proteomes" id="UP000077096">
    <property type="component" value="Chromosome"/>
</dbReference>
<protein>
    <submittedName>
        <fullName evidence="2">Uncharacterized protein</fullName>
    </submittedName>
</protein>
<evidence type="ECO:0000313" key="2">
    <source>
        <dbReference type="EMBL" id="ANE41471.1"/>
    </source>
</evidence>
<sequence>MKKLRILLKIHNYVSIFGFGRILVFLFVLIFSSLALSHTINIEWYYDEGTTFIIDEIYQGVSIGTIYIYSNVKFKFYVIPKVLDVQGVTVTGVRIKNQFISMNPSSPTIVTNKWIYGTMVIYFSYIEPPEDFKVEFTFVFLPL</sequence>
<name>A0A172T3D2_FERPE</name>